<organism evidence="2 3">
    <name type="scientific">Cadophora malorum</name>
    <dbReference type="NCBI Taxonomy" id="108018"/>
    <lineage>
        <taxon>Eukaryota</taxon>
        <taxon>Fungi</taxon>
        <taxon>Dikarya</taxon>
        <taxon>Ascomycota</taxon>
        <taxon>Pezizomycotina</taxon>
        <taxon>Leotiomycetes</taxon>
        <taxon>Helotiales</taxon>
        <taxon>Ploettnerulaceae</taxon>
        <taxon>Cadophora</taxon>
    </lineage>
</organism>
<evidence type="ECO:0000313" key="3">
    <source>
        <dbReference type="Proteomes" id="UP000664132"/>
    </source>
</evidence>
<comment type="caution">
    <text evidence="2">The sequence shown here is derived from an EMBL/GenBank/DDBJ whole genome shotgun (WGS) entry which is preliminary data.</text>
</comment>
<dbReference type="OrthoDB" id="2348401at2759"/>
<accession>A0A8H7TBB6</accession>
<keyword evidence="3" id="KW-1185">Reference proteome</keyword>
<dbReference type="Pfam" id="PF04119">
    <property type="entry name" value="HSP9_HSP12"/>
    <property type="match status" value="1"/>
</dbReference>
<dbReference type="AlphaFoldDB" id="A0A8H7TBB6"/>
<dbReference type="PIRSF" id="PIRSF002590">
    <property type="entry name" value="HSP9/HSP12_fun"/>
    <property type="match status" value="1"/>
</dbReference>
<evidence type="ECO:0000313" key="2">
    <source>
        <dbReference type="EMBL" id="KAG4418455.1"/>
    </source>
</evidence>
<dbReference type="EMBL" id="JAFJYH010000128">
    <property type="protein sequence ID" value="KAG4418455.1"/>
    <property type="molecule type" value="Genomic_DNA"/>
</dbReference>
<sequence length="102" mass="10388">MSDAARKGFGEQAQEKLTPQSQKSTGQVIGENLTGAGDKVAAAVQPSSEKSTTQKAGDSVRGSGDSAQKEGGGMLDSVSKTVTDTVNSITGQTKDTAKKNDL</sequence>
<dbReference type="Proteomes" id="UP000664132">
    <property type="component" value="Unassembled WGS sequence"/>
</dbReference>
<feature type="compositionally biased region" description="Polar residues" evidence="1">
    <location>
        <begin position="78"/>
        <end position="94"/>
    </location>
</feature>
<protein>
    <recommendedName>
        <fullName evidence="4">Chaperone/heat shock protein Hsp12</fullName>
    </recommendedName>
</protein>
<evidence type="ECO:0000256" key="1">
    <source>
        <dbReference type="SAM" id="MobiDB-lite"/>
    </source>
</evidence>
<name>A0A8H7TBB6_9HELO</name>
<feature type="compositionally biased region" description="Polar residues" evidence="1">
    <location>
        <begin position="45"/>
        <end position="56"/>
    </location>
</feature>
<feature type="compositionally biased region" description="Polar residues" evidence="1">
    <location>
        <begin position="15"/>
        <end position="27"/>
    </location>
</feature>
<reference evidence="2" key="1">
    <citation type="submission" date="2021-02" db="EMBL/GenBank/DDBJ databases">
        <title>Genome sequence Cadophora malorum strain M34.</title>
        <authorList>
            <person name="Stefanovic E."/>
            <person name="Vu D."/>
            <person name="Scully C."/>
            <person name="Dijksterhuis J."/>
            <person name="Roader J."/>
            <person name="Houbraken J."/>
        </authorList>
    </citation>
    <scope>NUCLEOTIDE SEQUENCE</scope>
    <source>
        <strain evidence="2">M34</strain>
    </source>
</reference>
<proteinExistence type="predicted"/>
<evidence type="ECO:0008006" key="4">
    <source>
        <dbReference type="Google" id="ProtNLM"/>
    </source>
</evidence>
<gene>
    <name evidence="2" type="ORF">IFR04_008440</name>
</gene>
<feature type="region of interest" description="Disordered" evidence="1">
    <location>
        <begin position="1"/>
        <end position="102"/>
    </location>
</feature>
<dbReference type="InterPro" id="IPR007250">
    <property type="entry name" value="HSP9_HSP12"/>
</dbReference>
<dbReference type="Gene3D" id="6.10.250.2440">
    <property type="match status" value="2"/>
</dbReference>